<dbReference type="InterPro" id="IPR006638">
    <property type="entry name" value="Elp3/MiaA/NifB-like_rSAM"/>
</dbReference>
<dbReference type="AlphaFoldDB" id="A0A9D2BM86"/>
<feature type="domain" description="Radical SAM core" evidence="8">
    <location>
        <begin position="29"/>
        <end position="240"/>
    </location>
</feature>
<dbReference type="CDD" id="cd01335">
    <property type="entry name" value="Radical_SAM"/>
    <property type="match status" value="1"/>
</dbReference>
<evidence type="ECO:0000256" key="2">
    <source>
        <dbReference type="ARBA" id="ARBA00022485"/>
    </source>
</evidence>
<keyword evidence="6" id="KW-0408">Iron</keyword>
<organism evidence="9 10">
    <name type="scientific">Candidatus Erysipelatoclostridium merdavium</name>
    <dbReference type="NCBI Taxonomy" id="2838566"/>
    <lineage>
        <taxon>Bacteria</taxon>
        <taxon>Bacillati</taxon>
        <taxon>Bacillota</taxon>
        <taxon>Erysipelotrichia</taxon>
        <taxon>Erysipelotrichales</taxon>
        <taxon>Erysipelotrichales incertae sedis</taxon>
    </lineage>
</organism>
<sequence length="355" mass="41697">MAYEFEPACRRMEWLDPFYKQIWEKAYADAIPISGTFELTPRCNFNCSFCYVHLKEKDISKYGQELNGKQWIEIAKQAKDEGTTWLCITGGEPLLHPDFEEIYTTLAKMGFFISLQTNGYLIKDKYIKIFEDYPPRGIKITLYGASDETYQKVCGIKDGFTKVHQGIQLLKQMKIPVQLVSTITKQNIEEHKKMAFYAFINQIPYASTGGIRNSIRKENTELEGIRVEENIEKSKIEEIKYFINNPINIERKPCTYCKDYRLGYWITWNGKIRFCSFLNEPDISIKELSFKEAWQRLVEFEDQLDWPQECKECDFSKVCFKCAATLATNSGSVHKINKEYCKKIKDYYKKVKEEK</sequence>
<dbReference type="SUPFAM" id="SSF102114">
    <property type="entry name" value="Radical SAM enzymes"/>
    <property type="match status" value="1"/>
</dbReference>
<dbReference type="InterPro" id="IPR007197">
    <property type="entry name" value="rSAM"/>
</dbReference>
<dbReference type="GO" id="GO:0016491">
    <property type="term" value="F:oxidoreductase activity"/>
    <property type="evidence" value="ECO:0007669"/>
    <property type="project" value="UniProtKB-KW"/>
</dbReference>
<dbReference type="PROSITE" id="PS51918">
    <property type="entry name" value="RADICAL_SAM"/>
    <property type="match status" value="1"/>
</dbReference>
<keyword evidence="7" id="KW-0411">Iron-sulfur</keyword>
<dbReference type="Pfam" id="PF04055">
    <property type="entry name" value="Radical_SAM"/>
    <property type="match status" value="1"/>
</dbReference>
<gene>
    <name evidence="9" type="ORF">H9980_08080</name>
</gene>
<evidence type="ECO:0000313" key="9">
    <source>
        <dbReference type="EMBL" id="HIX81910.1"/>
    </source>
</evidence>
<comment type="cofactor">
    <cofactor evidence="1">
        <name>[4Fe-4S] cluster</name>
        <dbReference type="ChEBI" id="CHEBI:49883"/>
    </cofactor>
</comment>
<dbReference type="InterPro" id="IPR050377">
    <property type="entry name" value="Radical_SAM_PqqE_MftC-like"/>
</dbReference>
<keyword evidence="4" id="KW-0479">Metal-binding</keyword>
<evidence type="ECO:0000256" key="7">
    <source>
        <dbReference type="ARBA" id="ARBA00023014"/>
    </source>
</evidence>
<reference evidence="9" key="2">
    <citation type="submission" date="2021-04" db="EMBL/GenBank/DDBJ databases">
        <authorList>
            <person name="Gilroy R."/>
        </authorList>
    </citation>
    <scope>NUCLEOTIDE SEQUENCE</scope>
    <source>
        <strain evidence="9">ChiGjej1B1-14440</strain>
    </source>
</reference>
<dbReference type="PROSITE" id="PS01305">
    <property type="entry name" value="MOAA_NIFB_PQQE"/>
    <property type="match status" value="1"/>
</dbReference>
<dbReference type="InterPro" id="IPR058240">
    <property type="entry name" value="rSAM_sf"/>
</dbReference>
<dbReference type="SFLD" id="SFLDS00029">
    <property type="entry name" value="Radical_SAM"/>
    <property type="match status" value="1"/>
</dbReference>
<keyword evidence="2" id="KW-0004">4Fe-4S</keyword>
<keyword evidence="3" id="KW-0949">S-adenosyl-L-methionine</keyword>
<comment type="caution">
    <text evidence="9">The sequence shown here is derived from an EMBL/GenBank/DDBJ whole genome shotgun (WGS) entry which is preliminary data.</text>
</comment>
<dbReference type="SMART" id="SM00729">
    <property type="entry name" value="Elp3"/>
    <property type="match status" value="1"/>
</dbReference>
<dbReference type="GO" id="GO:0032324">
    <property type="term" value="P:molybdopterin cofactor biosynthetic process"/>
    <property type="evidence" value="ECO:0007669"/>
    <property type="project" value="UniProtKB-ARBA"/>
</dbReference>
<dbReference type="PANTHER" id="PTHR11228">
    <property type="entry name" value="RADICAL SAM DOMAIN PROTEIN"/>
    <property type="match status" value="1"/>
</dbReference>
<evidence type="ECO:0000256" key="5">
    <source>
        <dbReference type="ARBA" id="ARBA00023002"/>
    </source>
</evidence>
<evidence type="ECO:0000313" key="10">
    <source>
        <dbReference type="Proteomes" id="UP000886724"/>
    </source>
</evidence>
<evidence type="ECO:0000256" key="4">
    <source>
        <dbReference type="ARBA" id="ARBA00022723"/>
    </source>
</evidence>
<name>A0A9D2BM86_9FIRM</name>
<reference evidence="9" key="1">
    <citation type="journal article" date="2021" name="PeerJ">
        <title>Extensive microbial diversity within the chicken gut microbiome revealed by metagenomics and culture.</title>
        <authorList>
            <person name="Gilroy R."/>
            <person name="Ravi A."/>
            <person name="Getino M."/>
            <person name="Pursley I."/>
            <person name="Horton D.L."/>
            <person name="Alikhan N.F."/>
            <person name="Baker D."/>
            <person name="Gharbi K."/>
            <person name="Hall N."/>
            <person name="Watson M."/>
            <person name="Adriaenssens E.M."/>
            <person name="Foster-Nyarko E."/>
            <person name="Jarju S."/>
            <person name="Secka A."/>
            <person name="Antonio M."/>
            <person name="Oren A."/>
            <person name="Chaudhuri R.R."/>
            <person name="La Ragione R."/>
            <person name="Hildebrand F."/>
            <person name="Pallen M.J."/>
        </authorList>
    </citation>
    <scope>NUCLEOTIDE SEQUENCE</scope>
    <source>
        <strain evidence="9">ChiGjej1B1-14440</strain>
    </source>
</reference>
<keyword evidence="5" id="KW-0560">Oxidoreductase</keyword>
<dbReference type="SFLD" id="SFLDG01386">
    <property type="entry name" value="main_SPASM_domain-containing"/>
    <property type="match status" value="1"/>
</dbReference>
<dbReference type="InterPro" id="IPR013785">
    <property type="entry name" value="Aldolase_TIM"/>
</dbReference>
<proteinExistence type="predicted"/>
<evidence type="ECO:0000256" key="1">
    <source>
        <dbReference type="ARBA" id="ARBA00001966"/>
    </source>
</evidence>
<dbReference type="InterPro" id="IPR017200">
    <property type="entry name" value="PqqE-like"/>
</dbReference>
<dbReference type="GO" id="GO:0051539">
    <property type="term" value="F:4 iron, 4 sulfur cluster binding"/>
    <property type="evidence" value="ECO:0007669"/>
    <property type="project" value="UniProtKB-KW"/>
</dbReference>
<dbReference type="PANTHER" id="PTHR11228:SF7">
    <property type="entry name" value="PQQA PEPTIDE CYCLASE"/>
    <property type="match status" value="1"/>
</dbReference>
<evidence type="ECO:0000259" key="8">
    <source>
        <dbReference type="PROSITE" id="PS51918"/>
    </source>
</evidence>
<protein>
    <submittedName>
        <fullName evidence="9">Radical SAM protein</fullName>
    </submittedName>
</protein>
<dbReference type="EMBL" id="DXET01000177">
    <property type="protein sequence ID" value="HIX81910.1"/>
    <property type="molecule type" value="Genomic_DNA"/>
</dbReference>
<dbReference type="Proteomes" id="UP000886724">
    <property type="component" value="Unassembled WGS sequence"/>
</dbReference>
<accession>A0A9D2BM86</accession>
<dbReference type="InterPro" id="IPR000385">
    <property type="entry name" value="MoaA_NifB_PqqE_Fe-S-bd_CS"/>
</dbReference>
<evidence type="ECO:0000256" key="6">
    <source>
        <dbReference type="ARBA" id="ARBA00023004"/>
    </source>
</evidence>
<dbReference type="Gene3D" id="3.20.20.70">
    <property type="entry name" value="Aldolase class I"/>
    <property type="match status" value="1"/>
</dbReference>
<evidence type="ECO:0000256" key="3">
    <source>
        <dbReference type="ARBA" id="ARBA00022691"/>
    </source>
</evidence>
<dbReference type="GO" id="GO:0046872">
    <property type="term" value="F:metal ion binding"/>
    <property type="evidence" value="ECO:0007669"/>
    <property type="project" value="UniProtKB-KW"/>
</dbReference>
<dbReference type="PIRSF" id="PIRSF037420">
    <property type="entry name" value="PQQ_syn_pqqE"/>
    <property type="match status" value="1"/>
</dbReference>
<dbReference type="SFLD" id="SFLDG01067">
    <property type="entry name" value="SPASM/twitch_domain_containing"/>
    <property type="match status" value="1"/>
</dbReference>